<dbReference type="InterPro" id="IPR025514">
    <property type="entry name" value="DUF4402"/>
</dbReference>
<dbReference type="AlphaFoldDB" id="A0A562S6C3"/>
<keyword evidence="3" id="KW-1185">Reference proteome</keyword>
<dbReference type="Pfam" id="PF14352">
    <property type="entry name" value="DUF4402"/>
    <property type="match status" value="1"/>
</dbReference>
<name>A0A562S6C3_9BACT</name>
<organism evidence="2 3">
    <name type="scientific">Desulfobotulus alkaliphilus</name>
    <dbReference type="NCBI Taxonomy" id="622671"/>
    <lineage>
        <taxon>Bacteria</taxon>
        <taxon>Pseudomonadati</taxon>
        <taxon>Thermodesulfobacteriota</taxon>
        <taxon>Desulfobacteria</taxon>
        <taxon>Desulfobacterales</taxon>
        <taxon>Desulfobacteraceae</taxon>
        <taxon>Desulfobotulus</taxon>
    </lineage>
</organism>
<sequence length="184" mass="19544">MKKKWIVFAAALAWILLPCMAYSDPSEASVDVEVKASVVPFSLGAVKDPLDFGEIIPGGEEFTIRINARNGTSTDSSDRVTTAIFNSSKGYVSGVESGLITVNTNSVGAYEIDYGGAITLALLTDPTTTMALSQIEENSTLEADIVFPDNDDPFYIHIGGLLTVAANQEPGDYEGTVTVTISRP</sequence>
<proteinExistence type="predicted"/>
<evidence type="ECO:0000313" key="2">
    <source>
        <dbReference type="EMBL" id="TWI76872.1"/>
    </source>
</evidence>
<dbReference type="EMBL" id="VLLC01000002">
    <property type="protein sequence ID" value="TWI76872.1"/>
    <property type="molecule type" value="Genomic_DNA"/>
</dbReference>
<comment type="caution">
    <text evidence="2">The sequence shown here is derived from an EMBL/GenBank/DDBJ whole genome shotgun (WGS) entry which is preliminary data.</text>
</comment>
<feature type="chain" id="PRO_5022141562" evidence="1">
    <location>
        <begin position="24"/>
        <end position="184"/>
    </location>
</feature>
<evidence type="ECO:0000313" key="3">
    <source>
        <dbReference type="Proteomes" id="UP000318307"/>
    </source>
</evidence>
<protein>
    <submittedName>
        <fullName evidence="2">Uncharacterized protein DUF4402</fullName>
    </submittedName>
</protein>
<feature type="signal peptide" evidence="1">
    <location>
        <begin position="1"/>
        <end position="23"/>
    </location>
</feature>
<gene>
    <name evidence="2" type="ORF">LZ24_00494</name>
</gene>
<accession>A0A562S6C3</accession>
<reference evidence="2 3" key="1">
    <citation type="submission" date="2019-07" db="EMBL/GenBank/DDBJ databases">
        <title>Genome sequencing of 100 strains of the haloalkaliphilic chemolithoautotrophic sulfur-oxidizing bacterium Thioalkalivibrio.</title>
        <authorList>
            <person name="Muyzer G."/>
        </authorList>
    </citation>
    <scope>NUCLEOTIDE SEQUENCE [LARGE SCALE GENOMIC DNA]</scope>
    <source>
        <strain evidence="2 3">ASO4-4</strain>
    </source>
</reference>
<dbReference type="Proteomes" id="UP000318307">
    <property type="component" value="Unassembled WGS sequence"/>
</dbReference>
<dbReference type="RefSeq" id="WP_144681964.1">
    <property type="nucleotide sequence ID" value="NZ_VLLC01000002.1"/>
</dbReference>
<evidence type="ECO:0000256" key="1">
    <source>
        <dbReference type="SAM" id="SignalP"/>
    </source>
</evidence>
<keyword evidence="1" id="KW-0732">Signal</keyword>